<evidence type="ECO:0000256" key="10">
    <source>
        <dbReference type="SAM" id="Phobius"/>
    </source>
</evidence>
<keyword evidence="10" id="KW-1133">Transmembrane helix</keyword>
<feature type="domain" description="Peptidase A1" evidence="12">
    <location>
        <begin position="66"/>
        <end position="414"/>
    </location>
</feature>
<feature type="active site" evidence="6">
    <location>
        <position position="295"/>
    </location>
</feature>
<dbReference type="InterPro" id="IPR001969">
    <property type="entry name" value="Aspartic_peptidase_AS"/>
</dbReference>
<keyword evidence="10" id="KW-0472">Membrane</keyword>
<dbReference type="PANTHER" id="PTHR47966">
    <property type="entry name" value="BETA-SITE APP-CLEAVING ENZYME, ISOFORM A-RELATED"/>
    <property type="match status" value="1"/>
</dbReference>
<dbReference type="EMBL" id="MU001633">
    <property type="protein sequence ID" value="KAF2485873.1"/>
    <property type="molecule type" value="Genomic_DNA"/>
</dbReference>
<evidence type="ECO:0000256" key="8">
    <source>
        <dbReference type="RuleBase" id="RU000454"/>
    </source>
</evidence>
<dbReference type="RefSeq" id="XP_033592442.1">
    <property type="nucleotide sequence ID" value="XM_033736859.1"/>
</dbReference>
<reference evidence="13" key="1">
    <citation type="journal article" date="2020" name="Stud. Mycol.">
        <title>101 Dothideomycetes genomes: a test case for predicting lifestyles and emergence of pathogens.</title>
        <authorList>
            <person name="Haridas S."/>
            <person name="Albert R."/>
            <person name="Binder M."/>
            <person name="Bloem J."/>
            <person name="Labutti K."/>
            <person name="Salamov A."/>
            <person name="Andreopoulos B."/>
            <person name="Baker S."/>
            <person name="Barry K."/>
            <person name="Bills G."/>
            <person name="Bluhm B."/>
            <person name="Cannon C."/>
            <person name="Castanera R."/>
            <person name="Culley D."/>
            <person name="Daum C."/>
            <person name="Ezra D."/>
            <person name="Gonzalez J."/>
            <person name="Henrissat B."/>
            <person name="Kuo A."/>
            <person name="Liang C."/>
            <person name="Lipzen A."/>
            <person name="Lutzoni F."/>
            <person name="Magnuson J."/>
            <person name="Mondo S."/>
            <person name="Nolan M."/>
            <person name="Ohm R."/>
            <person name="Pangilinan J."/>
            <person name="Park H.-J."/>
            <person name="Ramirez L."/>
            <person name="Alfaro M."/>
            <person name="Sun H."/>
            <person name="Tritt A."/>
            <person name="Yoshinaga Y."/>
            <person name="Zwiers L.-H."/>
            <person name="Turgeon B."/>
            <person name="Goodwin S."/>
            <person name="Spatafora J."/>
            <person name="Crous P."/>
            <person name="Grigoriev I."/>
        </authorList>
    </citation>
    <scope>NUCLEOTIDE SEQUENCE</scope>
    <source>
        <strain evidence="13">CBS 113389</strain>
    </source>
</reference>
<evidence type="ECO:0000313" key="14">
    <source>
        <dbReference type="Proteomes" id="UP000799767"/>
    </source>
</evidence>
<dbReference type="AlphaFoldDB" id="A0A6A6Q2I0"/>
<feature type="compositionally biased region" description="Gly residues" evidence="9">
    <location>
        <begin position="488"/>
        <end position="497"/>
    </location>
</feature>
<dbReference type="GeneID" id="54477861"/>
<feature type="region of interest" description="Disordered" evidence="9">
    <location>
        <begin position="488"/>
        <end position="511"/>
    </location>
</feature>
<dbReference type="PROSITE" id="PS51767">
    <property type="entry name" value="PEPTIDASE_A1"/>
    <property type="match status" value="1"/>
</dbReference>
<evidence type="ECO:0000256" key="7">
    <source>
        <dbReference type="PIRSR" id="PIRSR601461-2"/>
    </source>
</evidence>
<keyword evidence="2 8" id="KW-0645">Protease</keyword>
<organism evidence="13 14">
    <name type="scientific">Neohortaea acidophila</name>
    <dbReference type="NCBI Taxonomy" id="245834"/>
    <lineage>
        <taxon>Eukaryota</taxon>
        <taxon>Fungi</taxon>
        <taxon>Dikarya</taxon>
        <taxon>Ascomycota</taxon>
        <taxon>Pezizomycotina</taxon>
        <taxon>Dothideomycetes</taxon>
        <taxon>Dothideomycetidae</taxon>
        <taxon>Mycosphaerellales</taxon>
        <taxon>Teratosphaeriaceae</taxon>
        <taxon>Neohortaea</taxon>
    </lineage>
</organism>
<evidence type="ECO:0000313" key="13">
    <source>
        <dbReference type="EMBL" id="KAF2485873.1"/>
    </source>
</evidence>
<evidence type="ECO:0000256" key="4">
    <source>
        <dbReference type="ARBA" id="ARBA00022750"/>
    </source>
</evidence>
<dbReference type="PROSITE" id="PS00141">
    <property type="entry name" value="ASP_PROTEASE"/>
    <property type="match status" value="1"/>
</dbReference>
<evidence type="ECO:0000256" key="3">
    <source>
        <dbReference type="ARBA" id="ARBA00022729"/>
    </source>
</evidence>
<dbReference type="GO" id="GO:0004190">
    <property type="term" value="F:aspartic-type endopeptidase activity"/>
    <property type="evidence" value="ECO:0007669"/>
    <property type="project" value="UniProtKB-KW"/>
</dbReference>
<dbReference type="Proteomes" id="UP000799767">
    <property type="component" value="Unassembled WGS sequence"/>
</dbReference>
<gene>
    <name evidence="13" type="ORF">BDY17DRAFT_322680</name>
</gene>
<feature type="active site" evidence="6">
    <location>
        <position position="84"/>
    </location>
</feature>
<evidence type="ECO:0000259" key="12">
    <source>
        <dbReference type="PROSITE" id="PS51767"/>
    </source>
</evidence>
<keyword evidence="10" id="KW-0812">Transmembrane</keyword>
<feature type="transmembrane region" description="Helical" evidence="10">
    <location>
        <begin position="520"/>
        <end position="540"/>
    </location>
</feature>
<name>A0A6A6Q2I0_9PEZI</name>
<dbReference type="InterPro" id="IPR021109">
    <property type="entry name" value="Peptidase_aspartic_dom_sf"/>
</dbReference>
<keyword evidence="7" id="KW-1015">Disulfide bond</keyword>
<evidence type="ECO:0000256" key="6">
    <source>
        <dbReference type="PIRSR" id="PIRSR601461-1"/>
    </source>
</evidence>
<keyword evidence="5 8" id="KW-0378">Hydrolase</keyword>
<dbReference type="GO" id="GO:0006508">
    <property type="term" value="P:proteolysis"/>
    <property type="evidence" value="ECO:0007669"/>
    <property type="project" value="UniProtKB-KW"/>
</dbReference>
<keyword evidence="3 11" id="KW-0732">Signal</keyword>
<dbReference type="PROSITE" id="PS51257">
    <property type="entry name" value="PROKAR_LIPOPROTEIN"/>
    <property type="match status" value="1"/>
</dbReference>
<dbReference type="SUPFAM" id="SSF50630">
    <property type="entry name" value="Acid proteases"/>
    <property type="match status" value="1"/>
</dbReference>
<dbReference type="PANTHER" id="PTHR47966:SF65">
    <property type="entry name" value="ASPARTIC-TYPE ENDOPEPTIDASE"/>
    <property type="match status" value="1"/>
</dbReference>
<protein>
    <submittedName>
        <fullName evidence="13">Aspartic peptidase domain-containing protein</fullName>
    </submittedName>
</protein>
<keyword evidence="4 8" id="KW-0064">Aspartyl protease</keyword>
<dbReference type="InterPro" id="IPR001461">
    <property type="entry name" value="Aspartic_peptidase_A1"/>
</dbReference>
<dbReference type="InterPro" id="IPR033876">
    <property type="entry name" value="SAP-like"/>
</dbReference>
<feature type="disulfide bond" evidence="7">
    <location>
        <begin position="327"/>
        <end position="375"/>
    </location>
</feature>
<evidence type="ECO:0000256" key="11">
    <source>
        <dbReference type="SAM" id="SignalP"/>
    </source>
</evidence>
<dbReference type="InterPro" id="IPR033121">
    <property type="entry name" value="PEPTIDASE_A1"/>
</dbReference>
<feature type="compositionally biased region" description="Low complexity" evidence="9">
    <location>
        <begin position="498"/>
        <end position="511"/>
    </location>
</feature>
<dbReference type="Gene3D" id="2.40.70.10">
    <property type="entry name" value="Acid Proteases"/>
    <property type="match status" value="2"/>
</dbReference>
<dbReference type="PRINTS" id="PR00792">
    <property type="entry name" value="PEPSIN"/>
</dbReference>
<dbReference type="Pfam" id="PF00026">
    <property type="entry name" value="Asp"/>
    <property type="match status" value="1"/>
</dbReference>
<dbReference type="CDD" id="cd05474">
    <property type="entry name" value="SAP_like"/>
    <property type="match status" value="1"/>
</dbReference>
<keyword evidence="14" id="KW-1185">Reference proteome</keyword>
<comment type="similarity">
    <text evidence="1 8">Belongs to the peptidase A1 family.</text>
</comment>
<feature type="chain" id="PRO_5025644641" evidence="11">
    <location>
        <begin position="18"/>
        <end position="541"/>
    </location>
</feature>
<dbReference type="OrthoDB" id="771136at2759"/>
<evidence type="ECO:0000256" key="9">
    <source>
        <dbReference type="SAM" id="MobiDB-lite"/>
    </source>
</evidence>
<proteinExistence type="inferred from homology"/>
<sequence>MKYSLAAGLLFAGSACAVLELPVAKRDKHTDGKTRDVARGLFPRADPGTLETTIFSGVGYVSGGSYYLNISVGTPPQQQTVLLDTGSSDLYLDASSAPACSSNGPHRCEASTFDPSSSSTYQQIEPSPAFNASYGDGSYAIGPYGSDVVCINDLCIDNVQFGLATEVNSTVGPAIGLMGVGATDIEATRSYYPNIPEVLVDAGIINSRLYSLYLNDYDAVTGSILFGGIDTDKYTGKLTTIDTLPDPVTGYVDQFITAITALSTNVGGQKSTIFSGGAAGAAAFKSPTSLPVLLDSGSSAWSVPNSVYKAVVSEFTYIDANTGIAPCSYAYSGDSVTITINGQIDIDVDISNFFLPIYQPGTSTPVTYNNGEQACNFEIIPSGGTGEGFDTMGDAMIRAMYVVYDLDQGQMSIAQANLNSTSSNIKEVPAGPGGVAKAIGGNSNSVPTQSYSVAPDATSTTFSVSTAKSTIGTATGIAAVPTAARVSGEGGSSGAAGGSSPSSSSHHSGAEALKMSQTGWSGMGAVAAVALGTVLGAALML</sequence>
<evidence type="ECO:0000256" key="1">
    <source>
        <dbReference type="ARBA" id="ARBA00007447"/>
    </source>
</evidence>
<evidence type="ECO:0000256" key="2">
    <source>
        <dbReference type="ARBA" id="ARBA00022670"/>
    </source>
</evidence>
<feature type="signal peptide" evidence="11">
    <location>
        <begin position="1"/>
        <end position="17"/>
    </location>
</feature>
<evidence type="ECO:0000256" key="5">
    <source>
        <dbReference type="ARBA" id="ARBA00022801"/>
    </source>
</evidence>
<accession>A0A6A6Q2I0</accession>